<evidence type="ECO:0000313" key="3">
    <source>
        <dbReference type="Proteomes" id="UP000198415"/>
    </source>
</evidence>
<protein>
    <submittedName>
        <fullName evidence="2">Uncharacterized protein</fullName>
    </submittedName>
</protein>
<proteinExistence type="predicted"/>
<dbReference type="Proteomes" id="UP000198415">
    <property type="component" value="Unassembled WGS sequence"/>
</dbReference>
<dbReference type="AlphaFoldDB" id="A0A238V4H9"/>
<dbReference type="EMBL" id="FZNR01000001">
    <property type="protein sequence ID" value="SNR29402.1"/>
    <property type="molecule type" value="Genomic_DNA"/>
</dbReference>
<evidence type="ECO:0000256" key="1">
    <source>
        <dbReference type="SAM" id="MobiDB-lite"/>
    </source>
</evidence>
<evidence type="ECO:0000313" key="2">
    <source>
        <dbReference type="EMBL" id="SNR29402.1"/>
    </source>
</evidence>
<gene>
    <name evidence="2" type="ORF">SAMN06264365_101690</name>
</gene>
<reference evidence="2 3" key="1">
    <citation type="submission" date="2017-06" db="EMBL/GenBank/DDBJ databases">
        <authorList>
            <person name="Kim H.J."/>
            <person name="Triplett B.A."/>
        </authorList>
    </citation>
    <scope>NUCLEOTIDE SEQUENCE [LARGE SCALE GENOMIC DNA]</scope>
    <source>
        <strain evidence="2 3">DSM 43151</strain>
    </source>
</reference>
<organism evidence="2 3">
    <name type="scientific">Actinoplanes regularis</name>
    <dbReference type="NCBI Taxonomy" id="52697"/>
    <lineage>
        <taxon>Bacteria</taxon>
        <taxon>Bacillati</taxon>
        <taxon>Actinomycetota</taxon>
        <taxon>Actinomycetes</taxon>
        <taxon>Micromonosporales</taxon>
        <taxon>Micromonosporaceae</taxon>
        <taxon>Actinoplanes</taxon>
    </lineage>
</organism>
<feature type="compositionally biased region" description="Basic and acidic residues" evidence="1">
    <location>
        <begin position="105"/>
        <end position="119"/>
    </location>
</feature>
<feature type="region of interest" description="Disordered" evidence="1">
    <location>
        <begin position="95"/>
        <end position="119"/>
    </location>
</feature>
<dbReference type="OrthoDB" id="3297385at2"/>
<keyword evidence="3" id="KW-1185">Reference proteome</keyword>
<dbReference type="RefSeq" id="WP_089291442.1">
    <property type="nucleotide sequence ID" value="NZ_BOMU01000005.1"/>
</dbReference>
<accession>A0A238V4H9</accession>
<sequence>MTGLWDAERDAGEVVQALIGLAALLGRGPESAPPDTETLQIMRRLVDNGASSATRVQGFLQDRRGAGDGDAVAVSPVLAPWREWVPSRGHLFGAGHAPRAHGARRINEVPQPRRCDPGE</sequence>
<name>A0A238V4H9_9ACTN</name>